<dbReference type="PANTHER" id="PTHR42877:SF8">
    <property type="entry name" value="MONOOXYGENASE"/>
    <property type="match status" value="1"/>
</dbReference>
<evidence type="ECO:0000256" key="5">
    <source>
        <dbReference type="SAM" id="MobiDB-lite"/>
    </source>
</evidence>
<evidence type="ECO:0000256" key="2">
    <source>
        <dbReference type="ARBA" id="ARBA00022630"/>
    </source>
</evidence>
<dbReference type="GO" id="GO:0050660">
    <property type="term" value="F:flavin adenine dinucleotide binding"/>
    <property type="evidence" value="ECO:0007669"/>
    <property type="project" value="InterPro"/>
</dbReference>
<comment type="similarity">
    <text evidence="1">Belongs to the FAD-binding monooxygenase family.</text>
</comment>
<evidence type="ECO:0000313" key="6">
    <source>
        <dbReference type="EMBL" id="KAF4337402.1"/>
    </source>
</evidence>
<evidence type="ECO:0000256" key="3">
    <source>
        <dbReference type="ARBA" id="ARBA00022827"/>
    </source>
</evidence>
<keyword evidence="6" id="KW-0503">Monooxygenase</keyword>
<protein>
    <submittedName>
        <fullName evidence="6">Sterigmatocystin biosynthesis monooxygenase stcW</fullName>
    </submittedName>
</protein>
<dbReference type="Gene3D" id="3.50.50.60">
    <property type="entry name" value="FAD/NAD(P)-binding domain"/>
    <property type="match status" value="2"/>
</dbReference>
<dbReference type="AlphaFoldDB" id="A0A9P5AG91"/>
<sequence>MDPPKEEAIFNERFVKIICVGAGVSGLCLAYKLRRSFQNYDLTIYEKNTEVGGTWFENTYPGCACDVPSHNYTYSFEPKADFTSVLASSKEIKDYFEGFAMKYDLLKHIKTEHQIVETSWDQAQGQWHVKATDLKSKATTEDWCHILIHATGYLNKPAWPSVPGLGKFKGPKIHSAKWDSSVTLGGKDILLIGSGASSVQILPTIQPHVKSIKVFIRTPRWTLPSVNSKKGKFLPEEIEKFIGDPESVTKLRLENERTLNSFFTMYMKGTILQKQAREHLESEMKKVVLDEEVEKKLVPDFPVGCKRILPSGDQFLYAIKKENVEAVYSGVKEVTETGCITDDGQYHEGDVIIAATGFDTSFIPRYPIYFKGHNLQEDWSTSITGYMGVGISECPNSFTLAGPWSPISNGPVIAPIEAQADFICAFIDKYQTEPGLHKMSLKAAACYDFKTYMAQVTRKMVWSDDCRHSHNIKPNWGQSSITWPGSTLHYLEAMREPRFEDFDFEYTGNRFAWLGNGLSQTEWDPTADLAYYIRTEDDGRHLSRRARTKAISKSGSQPPRELHRQAKLAAKS</sequence>
<proteinExistence type="inferred from homology"/>
<keyword evidence="2" id="KW-0285">Flavoprotein</keyword>
<dbReference type="Pfam" id="PF00743">
    <property type="entry name" value="FMO-like"/>
    <property type="match status" value="1"/>
</dbReference>
<keyword evidence="4" id="KW-0560">Oxidoreductase</keyword>
<dbReference type="SUPFAM" id="SSF51905">
    <property type="entry name" value="FAD/NAD(P)-binding domain"/>
    <property type="match status" value="2"/>
</dbReference>
<dbReference type="GO" id="GO:0004499">
    <property type="term" value="F:N,N-dimethylaniline monooxygenase activity"/>
    <property type="evidence" value="ECO:0007669"/>
    <property type="project" value="InterPro"/>
</dbReference>
<evidence type="ECO:0000256" key="1">
    <source>
        <dbReference type="ARBA" id="ARBA00010139"/>
    </source>
</evidence>
<dbReference type="GO" id="GO:0050661">
    <property type="term" value="F:NADP binding"/>
    <property type="evidence" value="ECO:0007669"/>
    <property type="project" value="InterPro"/>
</dbReference>
<reference evidence="6" key="1">
    <citation type="journal article" date="2017" name="Mycologia">
        <title>Fusarium algeriense, sp. nov., a novel toxigenic crown rot pathogen of durum wheat from Algeria is nested in the Fusarium burgessii species complex.</title>
        <authorList>
            <person name="Laraba I."/>
            <person name="Keddad A."/>
            <person name="Boureghda H."/>
            <person name="Abdallah N."/>
            <person name="Vaughan M.M."/>
            <person name="Proctor R.H."/>
            <person name="Busman M."/>
            <person name="O'Donnell K."/>
        </authorList>
    </citation>
    <scope>NUCLEOTIDE SEQUENCE</scope>
    <source>
        <strain evidence="6">NRRL 25174</strain>
    </source>
</reference>
<name>A0A9P5AG91_9HYPO</name>
<dbReference type="Proteomes" id="UP000730481">
    <property type="component" value="Unassembled WGS sequence"/>
</dbReference>
<gene>
    <name evidence="6" type="ORF">FBEOM_8723</name>
</gene>
<evidence type="ECO:0000313" key="7">
    <source>
        <dbReference type="Proteomes" id="UP000730481"/>
    </source>
</evidence>
<dbReference type="PANTHER" id="PTHR42877">
    <property type="entry name" value="L-ORNITHINE N(5)-MONOOXYGENASE-RELATED"/>
    <property type="match status" value="1"/>
</dbReference>
<accession>A0A9P5AG91</accession>
<keyword evidence="7" id="KW-1185">Reference proteome</keyword>
<organism evidence="6 7">
    <name type="scientific">Fusarium beomiforme</name>
    <dbReference type="NCBI Taxonomy" id="44412"/>
    <lineage>
        <taxon>Eukaryota</taxon>
        <taxon>Fungi</taxon>
        <taxon>Dikarya</taxon>
        <taxon>Ascomycota</taxon>
        <taxon>Pezizomycotina</taxon>
        <taxon>Sordariomycetes</taxon>
        <taxon>Hypocreomycetidae</taxon>
        <taxon>Hypocreales</taxon>
        <taxon>Nectriaceae</taxon>
        <taxon>Fusarium</taxon>
        <taxon>Fusarium burgessii species complex</taxon>
    </lineage>
</organism>
<dbReference type="OrthoDB" id="74360at2759"/>
<dbReference type="InterPro" id="IPR036188">
    <property type="entry name" value="FAD/NAD-bd_sf"/>
</dbReference>
<reference evidence="6" key="2">
    <citation type="submission" date="2020-02" db="EMBL/GenBank/DDBJ databases">
        <title>Identification and distribution of gene clusters putatively required for synthesis of sphingolipid metabolism inhibitors in phylogenetically diverse species of the filamentous fungus Fusarium.</title>
        <authorList>
            <person name="Kim H.-S."/>
            <person name="Busman M."/>
            <person name="Brown D.W."/>
            <person name="Divon H."/>
            <person name="Uhlig S."/>
            <person name="Proctor R.H."/>
        </authorList>
    </citation>
    <scope>NUCLEOTIDE SEQUENCE</scope>
    <source>
        <strain evidence="6">NRRL 25174</strain>
    </source>
</reference>
<dbReference type="EMBL" id="PVQB02000419">
    <property type="protein sequence ID" value="KAF4337402.1"/>
    <property type="molecule type" value="Genomic_DNA"/>
</dbReference>
<evidence type="ECO:0000256" key="4">
    <source>
        <dbReference type="ARBA" id="ARBA00023002"/>
    </source>
</evidence>
<dbReference type="InterPro" id="IPR051209">
    <property type="entry name" value="FAD-bind_Monooxygenase_sf"/>
</dbReference>
<comment type="caution">
    <text evidence="6">The sequence shown here is derived from an EMBL/GenBank/DDBJ whole genome shotgun (WGS) entry which is preliminary data.</text>
</comment>
<dbReference type="InterPro" id="IPR020946">
    <property type="entry name" value="Flavin_mOase-like"/>
</dbReference>
<keyword evidence="3" id="KW-0274">FAD</keyword>
<feature type="region of interest" description="Disordered" evidence="5">
    <location>
        <begin position="543"/>
        <end position="572"/>
    </location>
</feature>